<feature type="domain" description="FAD-binding FR-type" evidence="11">
    <location>
        <begin position="222"/>
        <end position="464"/>
    </location>
</feature>
<feature type="domain" description="Flavodoxin-like" evidence="10">
    <location>
        <begin position="11"/>
        <end position="157"/>
    </location>
</feature>
<dbReference type="OrthoDB" id="1856718at2759"/>
<keyword evidence="7" id="KW-0274">FAD</keyword>
<dbReference type="RefSeq" id="XP_024579427.1">
    <property type="nucleotide sequence ID" value="XM_024729007.1"/>
</dbReference>
<keyword evidence="4" id="KW-0963">Cytoplasm</keyword>
<protein>
    <submittedName>
        <fullName evidence="12">Nadph-dependent diflavin</fullName>
    </submittedName>
</protein>
<dbReference type="Gene3D" id="3.40.50.360">
    <property type="match status" value="1"/>
</dbReference>
<name>A0A0P1APL1_PLAHL</name>
<dbReference type="GO" id="GO:0005634">
    <property type="term" value="C:nucleus"/>
    <property type="evidence" value="ECO:0007669"/>
    <property type="project" value="UniProtKB-ARBA"/>
</dbReference>
<dbReference type="GeneID" id="36408335"/>
<comment type="subcellular location">
    <subcellularLocation>
        <location evidence="3">Cytoplasm</location>
    </subcellularLocation>
</comment>
<dbReference type="InterPro" id="IPR017927">
    <property type="entry name" value="FAD-bd_FR_type"/>
</dbReference>
<dbReference type="SUPFAM" id="SSF52343">
    <property type="entry name" value="Ferredoxin reductase-like, C-terminal NADP-linked domain"/>
    <property type="match status" value="1"/>
</dbReference>
<keyword evidence="8" id="KW-0521">NADP</keyword>
<dbReference type="InterPro" id="IPR039261">
    <property type="entry name" value="FNR_nucleotide-bd"/>
</dbReference>
<evidence type="ECO:0000256" key="3">
    <source>
        <dbReference type="ARBA" id="ARBA00004496"/>
    </source>
</evidence>
<keyword evidence="5" id="KW-0285">Flavoprotein</keyword>
<evidence type="ECO:0000256" key="1">
    <source>
        <dbReference type="ARBA" id="ARBA00001917"/>
    </source>
</evidence>
<evidence type="ECO:0000256" key="4">
    <source>
        <dbReference type="ARBA" id="ARBA00022490"/>
    </source>
</evidence>
<dbReference type="Pfam" id="PF00258">
    <property type="entry name" value="Flavodoxin_1"/>
    <property type="match status" value="1"/>
</dbReference>
<evidence type="ECO:0000256" key="9">
    <source>
        <dbReference type="ARBA" id="ARBA00023002"/>
    </source>
</evidence>
<dbReference type="FunFam" id="3.40.50.360:FF:000015">
    <property type="entry name" value="NADPH-dependent diflavin oxidoreductase 1"/>
    <property type="match status" value="1"/>
</dbReference>
<evidence type="ECO:0000256" key="5">
    <source>
        <dbReference type="ARBA" id="ARBA00022630"/>
    </source>
</evidence>
<dbReference type="PRINTS" id="PR00369">
    <property type="entry name" value="FLAVODOXIN"/>
</dbReference>
<dbReference type="Pfam" id="PF00667">
    <property type="entry name" value="FAD_binding_1"/>
    <property type="match status" value="1"/>
</dbReference>
<comment type="cofactor">
    <cofactor evidence="1">
        <name>FMN</name>
        <dbReference type="ChEBI" id="CHEBI:58210"/>
    </cofactor>
</comment>
<dbReference type="AlphaFoldDB" id="A0A0P1APL1"/>
<dbReference type="Gene3D" id="2.40.30.10">
    <property type="entry name" value="Translation factors"/>
    <property type="match status" value="1"/>
</dbReference>
<evidence type="ECO:0000259" key="10">
    <source>
        <dbReference type="PROSITE" id="PS50902"/>
    </source>
</evidence>
<dbReference type="InterPro" id="IPR017938">
    <property type="entry name" value="Riboflavin_synthase-like_b-brl"/>
</dbReference>
<dbReference type="GO" id="GO:0010181">
    <property type="term" value="F:FMN binding"/>
    <property type="evidence" value="ECO:0007669"/>
    <property type="project" value="InterPro"/>
</dbReference>
<dbReference type="GO" id="GO:0016651">
    <property type="term" value="F:oxidoreductase activity, acting on NAD(P)H"/>
    <property type="evidence" value="ECO:0007669"/>
    <property type="project" value="UniProtKB-ARBA"/>
</dbReference>
<dbReference type="PRINTS" id="PR00371">
    <property type="entry name" value="FPNCR"/>
</dbReference>
<organism evidence="12 13">
    <name type="scientific">Plasmopara halstedii</name>
    <name type="common">Downy mildew of sunflower</name>
    <dbReference type="NCBI Taxonomy" id="4781"/>
    <lineage>
        <taxon>Eukaryota</taxon>
        <taxon>Sar</taxon>
        <taxon>Stramenopiles</taxon>
        <taxon>Oomycota</taxon>
        <taxon>Peronosporomycetes</taxon>
        <taxon>Peronosporales</taxon>
        <taxon>Peronosporaceae</taxon>
        <taxon>Plasmopara</taxon>
    </lineage>
</organism>
<dbReference type="Proteomes" id="UP000054928">
    <property type="component" value="Unassembled WGS sequence"/>
</dbReference>
<dbReference type="SUPFAM" id="SSF63380">
    <property type="entry name" value="Riboflavin synthase domain-like"/>
    <property type="match status" value="1"/>
</dbReference>
<reference evidence="13" key="1">
    <citation type="submission" date="2014-09" db="EMBL/GenBank/DDBJ databases">
        <authorList>
            <person name="Sharma Rahul"/>
            <person name="Thines Marco"/>
        </authorList>
    </citation>
    <scope>NUCLEOTIDE SEQUENCE [LARGE SCALE GENOMIC DNA]</scope>
</reference>
<dbReference type="OMA" id="DIMSIPR"/>
<dbReference type="InterPro" id="IPR008254">
    <property type="entry name" value="Flavodoxin/NO_synth"/>
</dbReference>
<dbReference type="GO" id="GO:0005829">
    <property type="term" value="C:cytosol"/>
    <property type="evidence" value="ECO:0007669"/>
    <property type="project" value="TreeGrafter"/>
</dbReference>
<keyword evidence="9" id="KW-0560">Oxidoreductase</keyword>
<dbReference type="PROSITE" id="PS50902">
    <property type="entry name" value="FLAVODOXIN_LIKE"/>
    <property type="match status" value="1"/>
</dbReference>
<dbReference type="SUPFAM" id="SSF52218">
    <property type="entry name" value="Flavoproteins"/>
    <property type="match status" value="1"/>
</dbReference>
<keyword evidence="6" id="KW-0288">FMN</keyword>
<accession>A0A0P1APL1</accession>
<dbReference type="Gene3D" id="3.40.50.80">
    <property type="entry name" value="Nucleotide-binding domain of ferredoxin-NADP reductase (FNR) module"/>
    <property type="match status" value="1"/>
</dbReference>
<evidence type="ECO:0000259" key="11">
    <source>
        <dbReference type="PROSITE" id="PS51384"/>
    </source>
</evidence>
<dbReference type="Gene3D" id="1.20.990.10">
    <property type="entry name" value="NADPH-cytochrome p450 Reductase, Chain A, domain 3"/>
    <property type="match status" value="1"/>
</dbReference>
<evidence type="ECO:0000256" key="8">
    <source>
        <dbReference type="ARBA" id="ARBA00022857"/>
    </source>
</evidence>
<sequence length="989" mass="113126">MAPLMHVIPRLLILYGSETGNAQDVAEFIQQRALNRHFVDTQSLAMDEFPVADMLPQCSTVVFVVSTTGDGEAPENMRMSWRFLLRKTLGSQWLANVHIAVFGLGDSSYAKYNAVARRLQARLVQLGAIEIIERGLGDDQHVYGYFGVLTPWLERLWTALLRLYRMPENMVVDDSPKPMQPHYSIIEHGRECSEMQEIACLTPKMDQSNFYDPPRTTIGREKGIIWASLMVNERITAENWEQDVRHLEFQVTDDLRSNDEAISSFRAGDVAVMYPENVIGVDDMLQYVKMDGDTVISINAADGSKQFDFPSPTTIRDLFTKYLAILETPRRSFFEKLSLYAVNEEEKEKLEELASAEGVDLLYDYCIREKKTYAEVLIDFPSVNVPLTILMQLIPRQQPRSYSISSSSLLHPGRVHLTVAIVDFLTPYKRRRLGICSSFFKSLDPSIEKKRVPMWIKRGVFTPPSLKHDLLLIGPGTGLASMRAVIQERHVLRKEGHDDCIGATYLYFGCRHENKDFLYRDELRGFVLTGDLTELHTAFSRDQDHKIYVQTRLAEQKETIFDFLMKSNGCIYIAGSAKRMPTDVYEVLRDILRSVGKMSLGDAEKIMKTLVRNKRYVVEAWSLKMNDANILELEQHVRTFVKLTNLTQTLQLHEWNIESLQRALEWSCLAEDVANINDTQFDVEKHIRQWFPVATLPTLPLDSVLTIESLRLARFHLLRSILQSPFLASHPTRSELVVAVLQELQNRREDALYPSTDDIEEDSPHSALLTEAIVGPKRTNALLAIARKLSDSCKRVRVQVLSGWVEILPLKSYALLPRTLYLKSMAKTLQRNAVDARAAISPKTYQCFLEDLRDCFKAPDGNDVREVVVLMLVMCDWPKEEPVQLEGMVTDLVNIVSQWVTEKPIRFWTFHPYLAAMLASKTEDLVRAYVSELFTTGLLQPWEREFVDRIATLVLQPKGVENILKPALSKLDPHLQQVYFNVDLMQHSS</sequence>
<dbReference type="InterPro" id="IPR023173">
    <property type="entry name" value="NADPH_Cyt_P450_Rdtase_alpha"/>
</dbReference>
<comment type="cofactor">
    <cofactor evidence="2">
        <name>FAD</name>
        <dbReference type="ChEBI" id="CHEBI:57692"/>
    </cofactor>
</comment>
<dbReference type="FunFam" id="3.40.50.80:FF:000030">
    <property type="entry name" value="NADPH-dependent diflavin oxidoreductase 1"/>
    <property type="match status" value="1"/>
</dbReference>
<dbReference type="InterPro" id="IPR001709">
    <property type="entry name" value="Flavoprot_Pyr_Nucl_cyt_Rdtase"/>
</dbReference>
<dbReference type="STRING" id="4781.A0A0P1APL1"/>
<evidence type="ECO:0000313" key="12">
    <source>
        <dbReference type="EMBL" id="CEG43058.1"/>
    </source>
</evidence>
<dbReference type="InterPro" id="IPR001094">
    <property type="entry name" value="Flavdoxin-like"/>
</dbReference>
<evidence type="ECO:0000256" key="2">
    <source>
        <dbReference type="ARBA" id="ARBA00001974"/>
    </source>
</evidence>
<keyword evidence="13" id="KW-1185">Reference proteome</keyword>
<dbReference type="InterPro" id="IPR029039">
    <property type="entry name" value="Flavoprotein-like_sf"/>
</dbReference>
<evidence type="ECO:0000256" key="6">
    <source>
        <dbReference type="ARBA" id="ARBA00022643"/>
    </source>
</evidence>
<dbReference type="Pfam" id="PF00175">
    <property type="entry name" value="NAD_binding_1"/>
    <property type="match status" value="1"/>
</dbReference>
<proteinExistence type="predicted"/>
<evidence type="ECO:0000256" key="7">
    <source>
        <dbReference type="ARBA" id="ARBA00022827"/>
    </source>
</evidence>
<dbReference type="PANTHER" id="PTHR19384:SF10">
    <property type="entry name" value="NADPH-DEPENDENT DIFLAVIN OXIDOREDUCTASE 1"/>
    <property type="match status" value="1"/>
</dbReference>
<dbReference type="EMBL" id="CCYD01000653">
    <property type="protein sequence ID" value="CEG43058.1"/>
    <property type="molecule type" value="Genomic_DNA"/>
</dbReference>
<dbReference type="PROSITE" id="PS51384">
    <property type="entry name" value="FAD_FR"/>
    <property type="match status" value="1"/>
</dbReference>
<dbReference type="InterPro" id="IPR001433">
    <property type="entry name" value="OxRdtase_FAD/NAD-bd"/>
</dbReference>
<dbReference type="GO" id="GO:0050660">
    <property type="term" value="F:flavin adenine dinucleotide binding"/>
    <property type="evidence" value="ECO:0007669"/>
    <property type="project" value="TreeGrafter"/>
</dbReference>
<evidence type="ECO:0000313" key="13">
    <source>
        <dbReference type="Proteomes" id="UP000054928"/>
    </source>
</evidence>
<dbReference type="PANTHER" id="PTHR19384">
    <property type="entry name" value="NITRIC OXIDE SYNTHASE-RELATED"/>
    <property type="match status" value="1"/>
</dbReference>
<dbReference type="InterPro" id="IPR003097">
    <property type="entry name" value="CysJ-like_FAD-binding"/>
</dbReference>